<dbReference type="EMBL" id="DACTCB010000015">
    <property type="protein sequence ID" value="HAT4308648.1"/>
    <property type="molecule type" value="Genomic_DNA"/>
</dbReference>
<protein>
    <submittedName>
        <fullName evidence="1">Uncharacterized protein</fullName>
    </submittedName>
</protein>
<comment type="caution">
    <text evidence="1">The sequence shown here is derived from an EMBL/GenBank/DDBJ whole genome shotgun (WGS) entry which is preliminary data.</text>
</comment>
<proteinExistence type="predicted"/>
<dbReference type="Proteomes" id="UP000859547">
    <property type="component" value="Unassembled WGS sequence"/>
</dbReference>
<sequence length="197" mass="23676">MGNSGLSPLINIDNCNDIDDIINVTYNEFKKFYMDRDIRPNSLFGKKLIIEFANWKEYKADSYWHLISLDEKEYFNVFPCGNKLSDHICLGNCIYKKRQIVRYNGSIRNICVYRALRIKWVLDIIRLADQNSNKIKKWEKNNNLYLRYKNNKIDYVVILASKRQTYKLISAFPVFYINKKQEFDNDFKFYNKNKKSQ</sequence>
<organism evidence="1">
    <name type="scientific">Clostridium perfringens</name>
    <dbReference type="NCBI Taxonomy" id="1502"/>
    <lineage>
        <taxon>Bacteria</taxon>
        <taxon>Bacillati</taxon>
        <taxon>Bacillota</taxon>
        <taxon>Clostridia</taxon>
        <taxon>Eubacteriales</taxon>
        <taxon>Clostridiaceae</taxon>
        <taxon>Clostridium</taxon>
    </lineage>
</organism>
<gene>
    <name evidence="1" type="ORF">I9080_002484</name>
</gene>
<evidence type="ECO:0000313" key="1">
    <source>
        <dbReference type="EMBL" id="HAT4308648.1"/>
    </source>
</evidence>
<accession>A0A8H9R1C2</accession>
<dbReference type="AlphaFoldDB" id="A0A8H9R1C2"/>
<name>A0A8H9R1C2_CLOPF</name>
<reference evidence="1" key="1">
    <citation type="journal article" date="2018" name="Genome Biol.">
        <title>SKESA: strategic k-mer extension for scrupulous assemblies.</title>
        <authorList>
            <person name="Souvorov A."/>
            <person name="Agarwala R."/>
            <person name="Lipman D.J."/>
        </authorList>
    </citation>
    <scope>NUCLEOTIDE SEQUENCE</scope>
    <source>
        <strain evidence="1">C8</strain>
    </source>
</reference>
<reference evidence="1" key="2">
    <citation type="submission" date="2020-07" db="EMBL/GenBank/DDBJ databases">
        <authorList>
            <consortium name="NCBI Pathogen Detection Project"/>
        </authorList>
    </citation>
    <scope>NUCLEOTIDE SEQUENCE</scope>
    <source>
        <strain evidence="1">C8</strain>
    </source>
</reference>